<feature type="transmembrane region" description="Helical" evidence="1">
    <location>
        <begin position="88"/>
        <end position="119"/>
    </location>
</feature>
<sequence>MALLSLGFLLLAIMLGFIRKMNTGLLCIAFALLLGRMAGISDAEIIKGFNASLFLMLLGVTYLFSLAQINGSLDLLAQKVISLAGKRVYLIPIIIYVFSIILAALGPGSVPTMAIMMVFSMSLAAEMKISPVLLSTLTVLGSCAGGLSPLAATGIIGANLCAEFGLTGIENDFLMNGILSFTIYAVIIYILLGGYKLRSAAVEQKKEVPCFNKKQLTTIAGIVVMVLMVMLLRINVGLVSFAVAAVLSFLRVSDETKAIKHIPWNTLLLITGVGVLMQLIIDLGGIEVLSNVLVSLMSAKSAAAVMGLTSGVMSWFSSSSGVVMPTLLPTVPHVAQQLGGVNEFELASSITTISHVAAISPLSTGGALALAAYASAANANQKQQQSLFMKMFGVSALGVSVLCVFSYFGMFHWLL</sequence>
<reference evidence="3 4" key="1">
    <citation type="journal article" date="2016" name="Nat. Biotechnol.">
        <title>Measurement of bacterial replication rates in microbial communities.</title>
        <authorList>
            <person name="Brown C.T."/>
            <person name="Olm M.R."/>
            <person name="Thomas B.C."/>
            <person name="Banfield J.F."/>
        </authorList>
    </citation>
    <scope>NUCLEOTIDE SEQUENCE [LARGE SCALE GENOMIC DNA]</scope>
    <source>
        <strain evidence="3">46_33</strain>
    </source>
</reference>
<keyword evidence="1" id="KW-0812">Transmembrane</keyword>
<evidence type="ECO:0000256" key="1">
    <source>
        <dbReference type="SAM" id="Phobius"/>
    </source>
</evidence>
<evidence type="ECO:0000313" key="3">
    <source>
        <dbReference type="EMBL" id="OLA39155.1"/>
    </source>
</evidence>
<dbReference type="STRING" id="626940.BHW43_02180"/>
<feature type="transmembrane region" description="Helical" evidence="1">
    <location>
        <begin position="293"/>
        <end position="316"/>
    </location>
</feature>
<dbReference type="Proteomes" id="UP000186777">
    <property type="component" value="Unassembled WGS sequence"/>
</dbReference>
<evidence type="ECO:0000313" key="4">
    <source>
        <dbReference type="Proteomes" id="UP000186777"/>
    </source>
</evidence>
<protein>
    <recommendedName>
        <fullName evidence="2">Dicarboxylate carrier MatC N-terminal domain-containing protein</fullName>
    </recommendedName>
</protein>
<feature type="domain" description="Dicarboxylate carrier MatC N-terminal" evidence="2">
    <location>
        <begin position="3"/>
        <end position="146"/>
    </location>
</feature>
<feature type="transmembrane region" description="Helical" evidence="1">
    <location>
        <begin position="262"/>
        <end position="281"/>
    </location>
</feature>
<comment type="caution">
    <text evidence="3">The sequence shown here is derived from an EMBL/GenBank/DDBJ whole genome shotgun (WGS) entry which is preliminary data.</text>
</comment>
<feature type="domain" description="Dicarboxylate carrier MatC N-terminal" evidence="2">
    <location>
        <begin position="214"/>
        <end position="320"/>
    </location>
</feature>
<keyword evidence="1" id="KW-0472">Membrane</keyword>
<dbReference type="Pfam" id="PF07158">
    <property type="entry name" value="MatC_N"/>
    <property type="match status" value="2"/>
</dbReference>
<feature type="transmembrane region" description="Helical" evidence="1">
    <location>
        <begin position="139"/>
        <end position="161"/>
    </location>
</feature>
<name>A0A1Q6R9X6_9FIRM</name>
<dbReference type="RefSeq" id="WP_303679320.1">
    <property type="nucleotide sequence ID" value="NZ_MNTG01000002.1"/>
</dbReference>
<accession>A0A1Q6R9X6</accession>
<feature type="transmembrane region" description="Helical" evidence="1">
    <location>
        <begin position="219"/>
        <end position="250"/>
    </location>
</feature>
<feature type="transmembrane region" description="Helical" evidence="1">
    <location>
        <begin position="391"/>
        <end position="414"/>
    </location>
</feature>
<dbReference type="AlphaFoldDB" id="A0A1Q6R9X6"/>
<evidence type="ECO:0000259" key="2">
    <source>
        <dbReference type="Pfam" id="PF07158"/>
    </source>
</evidence>
<feature type="transmembrane region" description="Helical" evidence="1">
    <location>
        <begin position="53"/>
        <end position="76"/>
    </location>
</feature>
<keyword evidence="1" id="KW-1133">Transmembrane helix</keyword>
<feature type="transmembrane region" description="Helical" evidence="1">
    <location>
        <begin position="173"/>
        <end position="192"/>
    </location>
</feature>
<gene>
    <name evidence="3" type="ORF">BHW43_02180</name>
</gene>
<dbReference type="EMBL" id="MNTG01000002">
    <property type="protein sequence ID" value="OLA39155.1"/>
    <property type="molecule type" value="Genomic_DNA"/>
</dbReference>
<organism evidence="3 4">
    <name type="scientific">Phascolarctobacterium succinatutens</name>
    <dbReference type="NCBI Taxonomy" id="626940"/>
    <lineage>
        <taxon>Bacteria</taxon>
        <taxon>Bacillati</taxon>
        <taxon>Bacillota</taxon>
        <taxon>Negativicutes</taxon>
        <taxon>Acidaminococcales</taxon>
        <taxon>Acidaminococcaceae</taxon>
        <taxon>Phascolarctobacterium</taxon>
    </lineage>
</organism>
<dbReference type="InterPro" id="IPR009827">
    <property type="entry name" value="MatC_N"/>
</dbReference>
<proteinExistence type="predicted"/>